<dbReference type="GO" id="GO:0016740">
    <property type="term" value="F:transferase activity"/>
    <property type="evidence" value="ECO:0007669"/>
    <property type="project" value="UniProtKB-KW"/>
</dbReference>
<comment type="caution">
    <text evidence="2">The sequence shown here is derived from an EMBL/GenBank/DDBJ whole genome shotgun (WGS) entry which is preliminary data.</text>
</comment>
<dbReference type="InterPro" id="IPR044855">
    <property type="entry name" value="CoA-Trfase_III_dom3_sf"/>
</dbReference>
<dbReference type="RefSeq" id="WP_210680525.1">
    <property type="nucleotide sequence ID" value="NZ_JAGMWN010000001.1"/>
</dbReference>
<sequence length="386" mass="41390">MTEGADAARQPLSGIRVLDFTTLLPGPMATLLLAEAGAEVIKVERPGQGDELRVYPPPRWGGGGDTGAFALMNRGKRSVTLDLKDPMDRARLMPLIEGAQVLVEQFRPGAMARLGLDYDRVAAVNPALVYCSVTGWGQSGPMADRAGHDLNYIAETGLLDLGARADGVPVPPPGLIADIGGGALPAVINILLALREAERTGRGRHLDIAMADGVMTWQWWAQAAEQVTGRAPAPGGGLLAGGSPRYRVYRTADDRLLAVAPLEQRFWDIFCETIALPEELRDDSRDPEATAAAVARIIAETDAAEWERRFEGRDACVTVVRSVADARHHPHFIARGLFAASVTDGDAEMPALPVPIDPSFRRPPERRAYPRLGEANADLLPPAAND</sequence>
<dbReference type="Proteomes" id="UP000672602">
    <property type="component" value="Unassembled WGS sequence"/>
</dbReference>
<reference evidence="2" key="1">
    <citation type="submission" date="2021-04" db="EMBL/GenBank/DDBJ databases">
        <authorList>
            <person name="Zhang D.-C."/>
        </authorList>
    </citation>
    <scope>NUCLEOTIDE SEQUENCE</scope>
    <source>
        <strain evidence="2">CGMCC 1.15697</strain>
    </source>
</reference>
<dbReference type="Pfam" id="PF02515">
    <property type="entry name" value="CoA_transf_3"/>
    <property type="match status" value="1"/>
</dbReference>
<organism evidence="2 3">
    <name type="scientific">Marivibrio halodurans</name>
    <dbReference type="NCBI Taxonomy" id="2039722"/>
    <lineage>
        <taxon>Bacteria</taxon>
        <taxon>Pseudomonadati</taxon>
        <taxon>Pseudomonadota</taxon>
        <taxon>Alphaproteobacteria</taxon>
        <taxon>Rhodospirillales</taxon>
        <taxon>Rhodospirillaceae</taxon>
        <taxon>Marivibrio</taxon>
    </lineage>
</organism>
<dbReference type="InterPro" id="IPR003673">
    <property type="entry name" value="CoA-Trfase_fam_III"/>
</dbReference>
<keyword evidence="3" id="KW-1185">Reference proteome</keyword>
<feature type="compositionally biased region" description="Basic and acidic residues" evidence="1">
    <location>
        <begin position="359"/>
        <end position="368"/>
    </location>
</feature>
<dbReference type="InterPro" id="IPR050509">
    <property type="entry name" value="CoA-transferase_III"/>
</dbReference>
<evidence type="ECO:0000313" key="3">
    <source>
        <dbReference type="Proteomes" id="UP000672602"/>
    </source>
</evidence>
<dbReference type="AlphaFoldDB" id="A0A8J7V2P1"/>
<keyword evidence="2" id="KW-0808">Transferase</keyword>
<dbReference type="EMBL" id="JAGMWN010000001">
    <property type="protein sequence ID" value="MBP5855964.1"/>
    <property type="molecule type" value="Genomic_DNA"/>
</dbReference>
<accession>A0A8J7V2P1</accession>
<dbReference type="SUPFAM" id="SSF89796">
    <property type="entry name" value="CoA-transferase family III (CaiB/BaiF)"/>
    <property type="match status" value="1"/>
</dbReference>
<dbReference type="PANTHER" id="PTHR48228">
    <property type="entry name" value="SUCCINYL-COA--D-CITRAMALATE COA-TRANSFERASE"/>
    <property type="match status" value="1"/>
</dbReference>
<dbReference type="Gene3D" id="3.40.50.10540">
    <property type="entry name" value="Crotonobetainyl-coa:carnitine coa-transferase, domain 1"/>
    <property type="match status" value="1"/>
</dbReference>
<feature type="region of interest" description="Disordered" evidence="1">
    <location>
        <begin position="353"/>
        <end position="386"/>
    </location>
</feature>
<protein>
    <submittedName>
        <fullName evidence="2">CoA transferase</fullName>
    </submittedName>
</protein>
<dbReference type="InterPro" id="IPR023606">
    <property type="entry name" value="CoA-Trfase_III_dom_1_sf"/>
</dbReference>
<proteinExistence type="predicted"/>
<dbReference type="Gene3D" id="3.30.1540.10">
    <property type="entry name" value="formyl-coa transferase, domain 3"/>
    <property type="match status" value="1"/>
</dbReference>
<dbReference type="PANTHER" id="PTHR48228:SF5">
    <property type="entry name" value="ALPHA-METHYLACYL-COA RACEMASE"/>
    <property type="match status" value="1"/>
</dbReference>
<name>A0A8J7V2P1_9PROT</name>
<gene>
    <name evidence="2" type="ORF">KAJ83_03020</name>
</gene>
<evidence type="ECO:0000313" key="2">
    <source>
        <dbReference type="EMBL" id="MBP5855964.1"/>
    </source>
</evidence>
<evidence type="ECO:0000256" key="1">
    <source>
        <dbReference type="SAM" id="MobiDB-lite"/>
    </source>
</evidence>